<dbReference type="InterPro" id="IPR046328">
    <property type="entry name" value="ETS_fam"/>
</dbReference>
<dbReference type="PANTHER" id="PTHR11849:SF304">
    <property type="entry name" value="DNA-BINDING PROTEIN D-ETS-3"/>
    <property type="match status" value="1"/>
</dbReference>
<dbReference type="Gene3D" id="1.10.10.10">
    <property type="entry name" value="Winged helix-like DNA-binding domain superfamily/Winged helix DNA-binding domain"/>
    <property type="match status" value="1"/>
</dbReference>
<dbReference type="SMART" id="SM00413">
    <property type="entry name" value="ETS"/>
    <property type="match status" value="1"/>
</dbReference>
<comment type="similarity">
    <text evidence="1 3">Belongs to the ETS family.</text>
</comment>
<dbReference type="PROSITE" id="PS50061">
    <property type="entry name" value="ETS_DOMAIN_3"/>
    <property type="match status" value="1"/>
</dbReference>
<dbReference type="InterPro" id="IPR036390">
    <property type="entry name" value="WH_DNA-bd_sf"/>
</dbReference>
<dbReference type="GO" id="GO:0043565">
    <property type="term" value="F:sequence-specific DNA binding"/>
    <property type="evidence" value="ECO:0007669"/>
    <property type="project" value="InterPro"/>
</dbReference>
<reference evidence="6" key="1">
    <citation type="submission" date="2020-06" db="EMBL/GenBank/DDBJ databases">
        <title>Draft genome of Bugula neritina, a colonial animal packing powerful symbionts and potential medicines.</title>
        <authorList>
            <person name="Rayko M."/>
        </authorList>
    </citation>
    <scope>NUCLEOTIDE SEQUENCE [LARGE SCALE GENOMIC DNA]</scope>
    <source>
        <strain evidence="6">Kwan_BN1</strain>
    </source>
</reference>
<dbReference type="GO" id="GO:0005634">
    <property type="term" value="C:nucleus"/>
    <property type="evidence" value="ECO:0007669"/>
    <property type="project" value="UniProtKB-SubCell"/>
</dbReference>
<feature type="region of interest" description="Disordered" evidence="4">
    <location>
        <begin position="387"/>
        <end position="422"/>
    </location>
</feature>
<dbReference type="PANTHER" id="PTHR11849">
    <property type="entry name" value="ETS"/>
    <property type="match status" value="1"/>
</dbReference>
<dbReference type="AlphaFoldDB" id="A0A7J7KNX6"/>
<keyword evidence="3" id="KW-0539">Nucleus</keyword>
<dbReference type="PROSITE" id="PS00346">
    <property type="entry name" value="ETS_DOMAIN_2"/>
    <property type="match status" value="1"/>
</dbReference>
<name>A0A7J7KNX6_BUGNE</name>
<feature type="domain" description="ETS" evidence="5">
    <location>
        <begin position="483"/>
        <end position="564"/>
    </location>
</feature>
<evidence type="ECO:0000256" key="3">
    <source>
        <dbReference type="RuleBase" id="RU004019"/>
    </source>
</evidence>
<feature type="compositionally biased region" description="Low complexity" evidence="4">
    <location>
        <begin position="389"/>
        <end position="413"/>
    </location>
</feature>
<comment type="subcellular location">
    <subcellularLocation>
        <location evidence="3">Nucleus</location>
    </subcellularLocation>
</comment>
<protein>
    <submittedName>
        <fullName evidence="6">Erg</fullName>
    </submittedName>
</protein>
<evidence type="ECO:0000256" key="1">
    <source>
        <dbReference type="ARBA" id="ARBA00005562"/>
    </source>
</evidence>
<dbReference type="Pfam" id="PF00178">
    <property type="entry name" value="Ets"/>
    <property type="match status" value="1"/>
</dbReference>
<evidence type="ECO:0000313" key="6">
    <source>
        <dbReference type="EMBL" id="KAF6039890.1"/>
    </source>
</evidence>
<dbReference type="InterPro" id="IPR000418">
    <property type="entry name" value="Ets_dom"/>
</dbReference>
<evidence type="ECO:0000259" key="5">
    <source>
        <dbReference type="PROSITE" id="PS50061"/>
    </source>
</evidence>
<gene>
    <name evidence="6" type="ORF">EB796_001813</name>
</gene>
<organism evidence="6 7">
    <name type="scientific">Bugula neritina</name>
    <name type="common">Brown bryozoan</name>
    <name type="synonym">Sertularia neritina</name>
    <dbReference type="NCBI Taxonomy" id="10212"/>
    <lineage>
        <taxon>Eukaryota</taxon>
        <taxon>Metazoa</taxon>
        <taxon>Spiralia</taxon>
        <taxon>Lophotrochozoa</taxon>
        <taxon>Bryozoa</taxon>
        <taxon>Gymnolaemata</taxon>
        <taxon>Cheilostomatida</taxon>
        <taxon>Flustrina</taxon>
        <taxon>Buguloidea</taxon>
        <taxon>Bugulidae</taxon>
        <taxon>Bugula</taxon>
    </lineage>
</organism>
<dbReference type="InterPro" id="IPR036388">
    <property type="entry name" value="WH-like_DNA-bd_sf"/>
</dbReference>
<evidence type="ECO:0000313" key="7">
    <source>
        <dbReference type="Proteomes" id="UP000593567"/>
    </source>
</evidence>
<dbReference type="PRINTS" id="PR00454">
    <property type="entry name" value="ETSDOMAIN"/>
</dbReference>
<evidence type="ECO:0000256" key="4">
    <source>
        <dbReference type="SAM" id="MobiDB-lite"/>
    </source>
</evidence>
<dbReference type="OrthoDB" id="10067219at2759"/>
<dbReference type="GO" id="GO:0030154">
    <property type="term" value="P:cell differentiation"/>
    <property type="evidence" value="ECO:0007669"/>
    <property type="project" value="TreeGrafter"/>
</dbReference>
<sequence length="594" mass="68056">MKWNDKFDFPSAENVISTPYLEIKSEPKTYLEDYTKTEIGQRLSKIHLQEQLDLHGGVVTSLDAKEKAGLFEETCQTYISPPGEYDECLFDEPQNWEDSNSNTNFQFKCEQNDFDQDWIDSHLLSPCGEMVESHEENLQSLPLLEPAVSVNLEQNINNCSAMQAKPSLVTVSTTIQHSSSLEMNGHCVYQQKPVSPLSVDHPLLELETFCASSAGPSQLPMQSQQSILNDQTKSILLSPLENKSPQTLTLSSTCSIPSTQTSLTQNQMFFSQSVSSILSEPTFATSHSGSLDSMSKSKHLLLMPQYVLETTQSLESMGHISQETPEQNGIQPITIKSQNKVRREDKIKKMNNVCQPRNILHTKNPNKNLRPVINLLPKLLVAPTTPKYQRSQRYQHFQQQKQKQRSRPSQQNSCTILNLPPPSYEESVKQDLPIYGSNNSKFIFLCNQPVICEEMVREEMDPVVLQECKEKLVERIKAQGGQMQLWQFLLSMLEEPEIHITTIAWEDTYGEFRMVNPDEVAKKWGEKKRKKNMTYDKLSRALRYYYDKMILTKIHGKRYTYKFHFKRIVQQMKKPGASAKQDPTCVPQDLLPFI</sequence>
<dbReference type="GO" id="GO:0000981">
    <property type="term" value="F:DNA-binding transcription factor activity, RNA polymerase II-specific"/>
    <property type="evidence" value="ECO:0007669"/>
    <property type="project" value="TreeGrafter"/>
</dbReference>
<keyword evidence="7" id="KW-1185">Reference proteome</keyword>
<dbReference type="SUPFAM" id="SSF46785">
    <property type="entry name" value="Winged helix' DNA-binding domain"/>
    <property type="match status" value="1"/>
</dbReference>
<proteinExistence type="inferred from homology"/>
<keyword evidence="2 3" id="KW-0238">DNA-binding</keyword>
<dbReference type="Proteomes" id="UP000593567">
    <property type="component" value="Unassembled WGS sequence"/>
</dbReference>
<comment type="caution">
    <text evidence="6">The sequence shown here is derived from an EMBL/GenBank/DDBJ whole genome shotgun (WGS) entry which is preliminary data.</text>
</comment>
<dbReference type="EMBL" id="VXIV02000201">
    <property type="protein sequence ID" value="KAF6039890.1"/>
    <property type="molecule type" value="Genomic_DNA"/>
</dbReference>
<evidence type="ECO:0000256" key="2">
    <source>
        <dbReference type="ARBA" id="ARBA00023125"/>
    </source>
</evidence>
<accession>A0A7J7KNX6</accession>